<organism evidence="1 2">
    <name type="scientific">Pedococcus ginsenosidimutans</name>
    <dbReference type="NCBI Taxonomy" id="490570"/>
    <lineage>
        <taxon>Bacteria</taxon>
        <taxon>Bacillati</taxon>
        <taxon>Actinomycetota</taxon>
        <taxon>Actinomycetes</taxon>
        <taxon>Micrococcales</taxon>
        <taxon>Intrasporangiaceae</taxon>
        <taxon>Pedococcus</taxon>
    </lineage>
</organism>
<dbReference type="EMBL" id="BAABLO010000011">
    <property type="protein sequence ID" value="GAA4727430.1"/>
    <property type="molecule type" value="Genomic_DNA"/>
</dbReference>
<name>A0ABP8YFG9_9MICO</name>
<keyword evidence="2" id="KW-1185">Reference proteome</keyword>
<gene>
    <name evidence="1" type="ORF">GCM10025782_27560</name>
</gene>
<protein>
    <submittedName>
        <fullName evidence="1">Uncharacterized protein</fullName>
    </submittedName>
</protein>
<dbReference type="RefSeq" id="WP_345504135.1">
    <property type="nucleotide sequence ID" value="NZ_BAABLO010000011.1"/>
</dbReference>
<reference evidence="2" key="1">
    <citation type="journal article" date="2019" name="Int. J. Syst. Evol. Microbiol.">
        <title>The Global Catalogue of Microorganisms (GCM) 10K type strain sequencing project: providing services to taxonomists for standard genome sequencing and annotation.</title>
        <authorList>
            <consortium name="The Broad Institute Genomics Platform"/>
            <consortium name="The Broad Institute Genome Sequencing Center for Infectious Disease"/>
            <person name="Wu L."/>
            <person name="Ma J."/>
        </authorList>
    </citation>
    <scope>NUCLEOTIDE SEQUENCE [LARGE SCALE GENOMIC DNA]</scope>
    <source>
        <strain evidence="2">JCM 18961</strain>
    </source>
</reference>
<evidence type="ECO:0000313" key="2">
    <source>
        <dbReference type="Proteomes" id="UP001500556"/>
    </source>
</evidence>
<evidence type="ECO:0000313" key="1">
    <source>
        <dbReference type="EMBL" id="GAA4727430.1"/>
    </source>
</evidence>
<sequence>MTRFEFAPGTVGMMLEDEDVTRLDAANAVLRATLREVRDELGGEPAEVVHAELVRRLAERVPDGFTVRDADLREDAVAISDGTLFG</sequence>
<proteinExistence type="predicted"/>
<accession>A0ABP8YFG9</accession>
<dbReference type="Proteomes" id="UP001500556">
    <property type="component" value="Unassembled WGS sequence"/>
</dbReference>
<comment type="caution">
    <text evidence="1">The sequence shown here is derived from an EMBL/GenBank/DDBJ whole genome shotgun (WGS) entry which is preliminary data.</text>
</comment>